<keyword evidence="4" id="KW-0949">S-adenosyl-L-methionine</keyword>
<proteinExistence type="inferred from homology"/>
<keyword evidence="8" id="KW-1185">Reference proteome</keyword>
<comment type="similarity">
    <text evidence="1">Belongs to the CFA/CMAS family.</text>
</comment>
<dbReference type="SUPFAM" id="SSF53335">
    <property type="entry name" value="S-adenosyl-L-methionine-dependent methyltransferases"/>
    <property type="match status" value="1"/>
</dbReference>
<feature type="active site" evidence="6">
    <location>
        <position position="393"/>
    </location>
</feature>
<dbReference type="EMBL" id="BSEC01000001">
    <property type="protein sequence ID" value="GLI93847.1"/>
    <property type="molecule type" value="Genomic_DNA"/>
</dbReference>
<comment type="caution">
    <text evidence="7">The sequence shown here is derived from an EMBL/GenBank/DDBJ whole genome shotgun (WGS) entry which is preliminary data.</text>
</comment>
<evidence type="ECO:0000256" key="3">
    <source>
        <dbReference type="ARBA" id="ARBA00022679"/>
    </source>
</evidence>
<reference evidence="7" key="1">
    <citation type="journal article" date="2023" name="Int. J. Syst. Evol. Microbiol.">
        <title>Methylocystis iwaonis sp. nov., a type II methane-oxidizing bacterium from surface soil of a rice paddy field in Japan, and emended description of the genus Methylocystis (ex Whittenbury et al. 1970) Bowman et al. 1993.</title>
        <authorList>
            <person name="Kaise H."/>
            <person name="Sawadogo J.B."/>
            <person name="Alam M.S."/>
            <person name="Ueno C."/>
            <person name="Dianou D."/>
            <person name="Shinjo R."/>
            <person name="Asakawa S."/>
        </authorList>
    </citation>
    <scope>NUCLEOTIDE SEQUENCE</scope>
    <source>
        <strain evidence="7">LMG27198</strain>
    </source>
</reference>
<evidence type="ECO:0000256" key="2">
    <source>
        <dbReference type="ARBA" id="ARBA00022603"/>
    </source>
</evidence>
<dbReference type="Proteomes" id="UP001144323">
    <property type="component" value="Unassembled WGS sequence"/>
</dbReference>
<dbReference type="Pfam" id="PF02353">
    <property type="entry name" value="CMAS"/>
    <property type="match status" value="1"/>
</dbReference>
<evidence type="ECO:0000256" key="1">
    <source>
        <dbReference type="ARBA" id="ARBA00010815"/>
    </source>
</evidence>
<evidence type="ECO:0000313" key="7">
    <source>
        <dbReference type="EMBL" id="GLI93847.1"/>
    </source>
</evidence>
<dbReference type="InterPro" id="IPR050723">
    <property type="entry name" value="CFA/CMAS"/>
</dbReference>
<dbReference type="PANTHER" id="PTHR43667:SF2">
    <property type="entry name" value="FATTY ACID C-METHYL TRANSFERASE"/>
    <property type="match status" value="1"/>
</dbReference>
<evidence type="ECO:0000256" key="4">
    <source>
        <dbReference type="ARBA" id="ARBA00022691"/>
    </source>
</evidence>
<dbReference type="Gene3D" id="3.40.50.150">
    <property type="entry name" value="Vaccinia Virus protein VP39"/>
    <property type="match status" value="1"/>
</dbReference>
<dbReference type="PANTHER" id="PTHR43667">
    <property type="entry name" value="CYCLOPROPANE-FATTY-ACYL-PHOSPHOLIPID SYNTHASE"/>
    <property type="match status" value="1"/>
</dbReference>
<keyword evidence="5" id="KW-0443">Lipid metabolism</keyword>
<dbReference type="InterPro" id="IPR003333">
    <property type="entry name" value="CMAS"/>
</dbReference>
<accession>A0A9W6LSU3</accession>
<protein>
    <submittedName>
        <fullName evidence="7">Cyclopropane-fatty-acyl-phospholipid synthase</fullName>
    </submittedName>
</protein>
<keyword evidence="2" id="KW-0489">Methyltransferase</keyword>
<evidence type="ECO:0000313" key="8">
    <source>
        <dbReference type="Proteomes" id="UP001144323"/>
    </source>
</evidence>
<dbReference type="RefSeq" id="WP_281803884.1">
    <property type="nucleotide sequence ID" value="NZ_BSEC01000001.1"/>
</dbReference>
<dbReference type="GO" id="GO:0008168">
    <property type="term" value="F:methyltransferase activity"/>
    <property type="evidence" value="ECO:0007669"/>
    <property type="project" value="UniProtKB-KW"/>
</dbReference>
<dbReference type="GO" id="GO:0008610">
    <property type="term" value="P:lipid biosynthetic process"/>
    <property type="evidence" value="ECO:0007669"/>
    <property type="project" value="InterPro"/>
</dbReference>
<dbReference type="GO" id="GO:0032259">
    <property type="term" value="P:methylation"/>
    <property type="evidence" value="ECO:0007669"/>
    <property type="project" value="UniProtKB-KW"/>
</dbReference>
<keyword evidence="3" id="KW-0808">Transferase</keyword>
<gene>
    <name evidence="7" type="ORF">LMG27198_28390</name>
</gene>
<organism evidence="7 8">
    <name type="scientific">Methylocystis echinoides</name>
    <dbReference type="NCBI Taxonomy" id="29468"/>
    <lineage>
        <taxon>Bacteria</taxon>
        <taxon>Pseudomonadati</taxon>
        <taxon>Pseudomonadota</taxon>
        <taxon>Alphaproteobacteria</taxon>
        <taxon>Hyphomicrobiales</taxon>
        <taxon>Methylocystaceae</taxon>
        <taxon>Methylocystis</taxon>
    </lineage>
</organism>
<sequence>MSHLMSHDAPAVTMKGRIAGAGRGLAAIVLRKVLAAMEKGGLTFILPDGARVECRGRLPGPEATIVIHDMSALRRLLFSGDVAFAEAFVRGEWSSPDLAAAIEVAAVNGDSFMRAVEGSAPARFANWIAHRLRANSPQGSRRNIAAHYDLGNAFYSHWLDPDMYYSSGLYRAADETLEEGQRNKVERVLDLLDARNGESVLEIGCGWGGLAVAMAKRGAGEITGLTLSKEQLAHAQGIVDAHGLQSRIDLRLQDYRDAGGTYDRIVSIEMIEAVGREYWPAYFSTLRDRLAPNGHAIVQAITIADQRFEKYVTTPDFIQRYIFPGGVLPCPRALQEEATRAGLRLETIETFGDSYARTLVEWRRRLHNNWRDIEALGFDASFRRLWDYYLCYCEGGFRAGAINVGLYKLSHAQSQ</sequence>
<dbReference type="PIRSF" id="PIRSF003085">
    <property type="entry name" value="CMAS"/>
    <property type="match status" value="1"/>
</dbReference>
<evidence type="ECO:0000256" key="6">
    <source>
        <dbReference type="PIRSR" id="PIRSR003085-1"/>
    </source>
</evidence>
<dbReference type="CDD" id="cd02440">
    <property type="entry name" value="AdoMet_MTases"/>
    <property type="match status" value="1"/>
</dbReference>
<dbReference type="InterPro" id="IPR029063">
    <property type="entry name" value="SAM-dependent_MTases_sf"/>
</dbReference>
<name>A0A9W6LSU3_9HYPH</name>
<evidence type="ECO:0000256" key="5">
    <source>
        <dbReference type="ARBA" id="ARBA00023098"/>
    </source>
</evidence>
<dbReference type="AlphaFoldDB" id="A0A9W6LSU3"/>